<feature type="transmembrane region" description="Helical" evidence="5">
    <location>
        <begin position="35"/>
        <end position="57"/>
    </location>
</feature>
<accession>A0A5M3XFN8</accession>
<dbReference type="InterPro" id="IPR036259">
    <property type="entry name" value="MFS_trans_sf"/>
</dbReference>
<evidence type="ECO:0000259" key="6">
    <source>
        <dbReference type="PROSITE" id="PS50850"/>
    </source>
</evidence>
<comment type="caution">
    <text evidence="7">The sequence shown here is derived from an EMBL/GenBank/DDBJ whole genome shotgun (WGS) entry which is preliminary data.</text>
</comment>
<feature type="transmembrane region" description="Helical" evidence="5">
    <location>
        <begin position="383"/>
        <end position="406"/>
    </location>
</feature>
<evidence type="ECO:0000313" key="7">
    <source>
        <dbReference type="EMBL" id="GES18411.1"/>
    </source>
</evidence>
<dbReference type="GO" id="GO:0022857">
    <property type="term" value="F:transmembrane transporter activity"/>
    <property type="evidence" value="ECO:0007669"/>
    <property type="project" value="InterPro"/>
</dbReference>
<organism evidence="7 8">
    <name type="scientific">Acrocarpospora pleiomorpha</name>
    <dbReference type="NCBI Taxonomy" id="90975"/>
    <lineage>
        <taxon>Bacteria</taxon>
        <taxon>Bacillati</taxon>
        <taxon>Actinomycetota</taxon>
        <taxon>Actinomycetes</taxon>
        <taxon>Streptosporangiales</taxon>
        <taxon>Streptosporangiaceae</taxon>
        <taxon>Acrocarpospora</taxon>
    </lineage>
</organism>
<dbReference type="Gene3D" id="1.20.1720.10">
    <property type="entry name" value="Multidrug resistance protein D"/>
    <property type="match status" value="1"/>
</dbReference>
<feature type="transmembrane region" description="Helical" evidence="5">
    <location>
        <begin position="246"/>
        <end position="266"/>
    </location>
</feature>
<feature type="transmembrane region" description="Helical" evidence="5">
    <location>
        <begin position="427"/>
        <end position="448"/>
    </location>
</feature>
<keyword evidence="8" id="KW-1185">Reference proteome</keyword>
<sequence length="500" mass="52387">MRQGETRPHDNGNRALSGMALMRSRYVRRADSPNAVIVVLCMVGIVAALGGTLLVPLVSRLPEIYDVSAVQASWIITSTLLAGALATPILTRLADMFGERLIIVATLIGLVLGSLLLAVSDSFALAIVGRSLQGVAAALVPVAMSLMKHVLPPERVGFGVALMSGTLGAGSALGLPLAGFMYTHLGWNSLFWGLAIVGALLAFLVWTMLPKRVTSKQSIDWFGALLLTVALTPLVLVVTQGNVWGWLSRPIIGLALLSLVAFLAWVPWERRQRDPIVHLGLLVLRPVALTNIVAIIIAMAMLINLFLAGQQLAVPEFVAGGLGLSADATGLVMAFPAGAVAAASPLAARLLRRFGGRWVLVAGALFMAASYVARVLLDGSVFEVALGAVLVCVGTCLALSAMPMIIMAAVPSEHTASANGINTLCRMLGTSLSTAGMAAVTSFTAVTFDGTEYPTTETYHLLFWACVVLSVAAALLTTAIPRRDQLPDGLVTESATAPLR</sequence>
<gene>
    <name evidence="7" type="ORF">Aple_013060</name>
</gene>
<evidence type="ECO:0000256" key="5">
    <source>
        <dbReference type="SAM" id="Phobius"/>
    </source>
</evidence>
<evidence type="ECO:0000256" key="2">
    <source>
        <dbReference type="ARBA" id="ARBA00022692"/>
    </source>
</evidence>
<feature type="domain" description="Major facilitator superfamily (MFS) profile" evidence="6">
    <location>
        <begin position="36"/>
        <end position="485"/>
    </location>
</feature>
<dbReference type="SUPFAM" id="SSF103473">
    <property type="entry name" value="MFS general substrate transporter"/>
    <property type="match status" value="1"/>
</dbReference>
<dbReference type="Pfam" id="PF07690">
    <property type="entry name" value="MFS_1"/>
    <property type="match status" value="2"/>
</dbReference>
<feature type="transmembrane region" description="Helical" evidence="5">
    <location>
        <begin position="328"/>
        <end position="351"/>
    </location>
</feature>
<keyword evidence="2 5" id="KW-0812">Transmembrane</keyword>
<feature type="transmembrane region" description="Helical" evidence="5">
    <location>
        <begin position="190"/>
        <end position="209"/>
    </location>
</feature>
<feature type="transmembrane region" description="Helical" evidence="5">
    <location>
        <begin position="156"/>
        <end position="178"/>
    </location>
</feature>
<keyword evidence="4 5" id="KW-0472">Membrane</keyword>
<dbReference type="AlphaFoldDB" id="A0A5M3XFN8"/>
<dbReference type="Proteomes" id="UP000377595">
    <property type="component" value="Unassembled WGS sequence"/>
</dbReference>
<evidence type="ECO:0000313" key="8">
    <source>
        <dbReference type="Proteomes" id="UP000377595"/>
    </source>
</evidence>
<feature type="transmembrane region" description="Helical" evidence="5">
    <location>
        <begin position="125"/>
        <end position="144"/>
    </location>
</feature>
<evidence type="ECO:0000256" key="4">
    <source>
        <dbReference type="ARBA" id="ARBA00023136"/>
    </source>
</evidence>
<proteinExistence type="predicted"/>
<name>A0A5M3XFN8_9ACTN</name>
<feature type="transmembrane region" description="Helical" evidence="5">
    <location>
        <begin position="287"/>
        <end position="308"/>
    </location>
</feature>
<feature type="transmembrane region" description="Helical" evidence="5">
    <location>
        <begin position="101"/>
        <end position="119"/>
    </location>
</feature>
<keyword evidence="3 5" id="KW-1133">Transmembrane helix</keyword>
<dbReference type="PANTHER" id="PTHR42718">
    <property type="entry name" value="MAJOR FACILITATOR SUPERFAMILY MULTIDRUG TRANSPORTER MFSC"/>
    <property type="match status" value="1"/>
</dbReference>
<dbReference type="PROSITE" id="PS50850">
    <property type="entry name" value="MFS"/>
    <property type="match status" value="1"/>
</dbReference>
<feature type="transmembrane region" description="Helical" evidence="5">
    <location>
        <begin position="69"/>
        <end position="89"/>
    </location>
</feature>
<dbReference type="PANTHER" id="PTHR42718:SF35">
    <property type="entry name" value="BLL0718 PROTEIN"/>
    <property type="match status" value="1"/>
</dbReference>
<evidence type="ECO:0000256" key="1">
    <source>
        <dbReference type="ARBA" id="ARBA00004651"/>
    </source>
</evidence>
<feature type="transmembrane region" description="Helical" evidence="5">
    <location>
        <begin position="460"/>
        <end position="480"/>
    </location>
</feature>
<protein>
    <submittedName>
        <fullName evidence="7">MFS transporter</fullName>
    </submittedName>
</protein>
<feature type="transmembrane region" description="Helical" evidence="5">
    <location>
        <begin position="221"/>
        <end position="240"/>
    </location>
</feature>
<feature type="transmembrane region" description="Helical" evidence="5">
    <location>
        <begin position="358"/>
        <end position="377"/>
    </location>
</feature>
<evidence type="ECO:0000256" key="3">
    <source>
        <dbReference type="ARBA" id="ARBA00022989"/>
    </source>
</evidence>
<dbReference type="EMBL" id="BLAF01000007">
    <property type="protein sequence ID" value="GES18411.1"/>
    <property type="molecule type" value="Genomic_DNA"/>
</dbReference>
<comment type="subcellular location">
    <subcellularLocation>
        <location evidence="1">Cell membrane</location>
        <topology evidence="1">Multi-pass membrane protein</topology>
    </subcellularLocation>
</comment>
<dbReference type="GO" id="GO:0005886">
    <property type="term" value="C:plasma membrane"/>
    <property type="evidence" value="ECO:0007669"/>
    <property type="project" value="UniProtKB-SubCell"/>
</dbReference>
<reference evidence="7 8" key="1">
    <citation type="submission" date="2019-10" db="EMBL/GenBank/DDBJ databases">
        <title>Whole genome shotgun sequence of Acrocarpospora pleiomorpha NBRC 16267.</title>
        <authorList>
            <person name="Ichikawa N."/>
            <person name="Kimura A."/>
            <person name="Kitahashi Y."/>
            <person name="Komaki H."/>
            <person name="Oguchi A."/>
        </authorList>
    </citation>
    <scope>NUCLEOTIDE SEQUENCE [LARGE SCALE GENOMIC DNA]</scope>
    <source>
        <strain evidence="7 8">NBRC 16267</strain>
    </source>
</reference>
<dbReference type="InterPro" id="IPR011701">
    <property type="entry name" value="MFS"/>
</dbReference>
<dbReference type="Gene3D" id="1.20.1250.20">
    <property type="entry name" value="MFS general substrate transporter like domains"/>
    <property type="match status" value="1"/>
</dbReference>
<dbReference type="InterPro" id="IPR020846">
    <property type="entry name" value="MFS_dom"/>
</dbReference>